<dbReference type="Proteomes" id="UP001152523">
    <property type="component" value="Unassembled WGS sequence"/>
</dbReference>
<dbReference type="AlphaFoldDB" id="A0AAV0DVI5"/>
<gene>
    <name evidence="2" type="ORF">CEPIT_LOCUS19306</name>
    <name evidence="3" type="ORF">CEPIT_LOCUS19322</name>
</gene>
<evidence type="ECO:0000313" key="4">
    <source>
        <dbReference type="Proteomes" id="UP001152523"/>
    </source>
</evidence>
<reference evidence="3" key="1">
    <citation type="submission" date="2022-07" db="EMBL/GenBank/DDBJ databases">
        <authorList>
            <person name="Macas J."/>
            <person name="Novak P."/>
            <person name="Neumann P."/>
        </authorList>
    </citation>
    <scope>NUCLEOTIDE SEQUENCE</scope>
</reference>
<evidence type="ECO:0000313" key="3">
    <source>
        <dbReference type="EMBL" id="CAH9110856.1"/>
    </source>
</evidence>
<dbReference type="EMBL" id="CAMAPF010000178">
    <property type="protein sequence ID" value="CAH9110818.1"/>
    <property type="molecule type" value="Genomic_DNA"/>
</dbReference>
<sequence>MESEKTKSSTASAAGDHGALPASPSEADGIQSPAVDILPAGDLPSLTPPLDDGEALLSDSEGFPSPEWYLSPSDTDDTDPTWKWRKRYEGLIEPDSDDGFDDLESRWIAVTSKRAATPTPVATADEDEGLP</sequence>
<accession>A0AAV0DVI5</accession>
<dbReference type="EMBL" id="CAMAPF010000178">
    <property type="protein sequence ID" value="CAH9110856.1"/>
    <property type="molecule type" value="Genomic_DNA"/>
</dbReference>
<proteinExistence type="predicted"/>
<comment type="caution">
    <text evidence="3">The sequence shown here is derived from an EMBL/GenBank/DDBJ whole genome shotgun (WGS) entry which is preliminary data.</text>
</comment>
<keyword evidence="4" id="KW-1185">Reference proteome</keyword>
<feature type="region of interest" description="Disordered" evidence="1">
    <location>
        <begin position="1"/>
        <end position="81"/>
    </location>
</feature>
<evidence type="ECO:0000313" key="2">
    <source>
        <dbReference type="EMBL" id="CAH9110818.1"/>
    </source>
</evidence>
<evidence type="ECO:0000256" key="1">
    <source>
        <dbReference type="SAM" id="MobiDB-lite"/>
    </source>
</evidence>
<organism evidence="3 4">
    <name type="scientific">Cuscuta epithymum</name>
    <dbReference type="NCBI Taxonomy" id="186058"/>
    <lineage>
        <taxon>Eukaryota</taxon>
        <taxon>Viridiplantae</taxon>
        <taxon>Streptophyta</taxon>
        <taxon>Embryophyta</taxon>
        <taxon>Tracheophyta</taxon>
        <taxon>Spermatophyta</taxon>
        <taxon>Magnoliopsida</taxon>
        <taxon>eudicotyledons</taxon>
        <taxon>Gunneridae</taxon>
        <taxon>Pentapetalae</taxon>
        <taxon>asterids</taxon>
        <taxon>lamiids</taxon>
        <taxon>Solanales</taxon>
        <taxon>Convolvulaceae</taxon>
        <taxon>Cuscuteae</taxon>
        <taxon>Cuscuta</taxon>
        <taxon>Cuscuta subgen. Cuscuta</taxon>
    </lineage>
</organism>
<protein>
    <submittedName>
        <fullName evidence="3">Uncharacterized protein</fullName>
    </submittedName>
</protein>
<name>A0AAV0DVI5_9ASTE</name>